<accession>A0A8J4RNX8</accession>
<organism evidence="9 10">
    <name type="scientific">Castanea mollissima</name>
    <name type="common">Chinese chestnut</name>
    <dbReference type="NCBI Taxonomy" id="60419"/>
    <lineage>
        <taxon>Eukaryota</taxon>
        <taxon>Viridiplantae</taxon>
        <taxon>Streptophyta</taxon>
        <taxon>Embryophyta</taxon>
        <taxon>Tracheophyta</taxon>
        <taxon>Spermatophyta</taxon>
        <taxon>Magnoliopsida</taxon>
        <taxon>eudicotyledons</taxon>
        <taxon>Gunneridae</taxon>
        <taxon>Pentapetalae</taxon>
        <taxon>rosids</taxon>
        <taxon>fabids</taxon>
        <taxon>Fagales</taxon>
        <taxon>Fagaceae</taxon>
        <taxon>Castanea</taxon>
    </lineage>
</organism>
<dbReference type="Proteomes" id="UP000737018">
    <property type="component" value="Unassembled WGS sequence"/>
</dbReference>
<feature type="transmembrane region" description="Helical" evidence="7">
    <location>
        <begin position="329"/>
        <end position="360"/>
    </location>
</feature>
<gene>
    <name evidence="9" type="ORF">CMV_003414</name>
</gene>
<proteinExistence type="predicted"/>
<evidence type="ECO:0000256" key="4">
    <source>
        <dbReference type="ARBA" id="ARBA00022989"/>
    </source>
</evidence>
<keyword evidence="2 7" id="KW-0812">Transmembrane</keyword>
<evidence type="ECO:0000256" key="6">
    <source>
        <dbReference type="ARBA" id="ARBA00023136"/>
    </source>
</evidence>
<protein>
    <recommendedName>
        <fullName evidence="8">PGG domain-containing protein</fullName>
    </recommendedName>
</protein>
<keyword evidence="6 7" id="KW-0472">Membrane</keyword>
<dbReference type="AlphaFoldDB" id="A0A8J4RNX8"/>
<dbReference type="OrthoDB" id="10040922at2759"/>
<dbReference type="PANTHER" id="PTHR24186:SF36">
    <property type="entry name" value="SERINE_THREONINE-PROTEIN PHOSPHATASE 6 REGULATORY ANKYRIN REPEAT SUBUNIT A-LIKE"/>
    <property type="match status" value="1"/>
</dbReference>
<keyword evidence="5" id="KW-0040">ANK repeat</keyword>
<evidence type="ECO:0000256" key="7">
    <source>
        <dbReference type="SAM" id="Phobius"/>
    </source>
</evidence>
<sequence length="442" mass="49994">MIQKILVGKTQEEKSALIKQVDKQRWTPLHCAAYFNCIGARELLKVDRSIAYMKDAKGMTALHIAAHRGHKGIMDSILKYCPDCCELVDERGWNALHFIVNSSSSYWAKYDSIFWAKHGSESILEKSLLNNLLNEKDARGNTPLHHHSKSLHYIKEVMCHNRVDKMAFNKQNLNAYDVALTSEELSDKKFMEITRAFIDKRCRPGFRKPLGDDILPKRRDYKVEEEWRAREAEWRARKDRFVSIMKETSQYHLVVDTLIATVTFTAGITMPGGFIGQEGPHLGSPVLMGNTTFKAFIITNTIAMVQSCSSAFIQLFMPLLFQDKDPGDLSFLLASLAFCLSISAMGAMVLAFVMGTYAVLMHSWGLAIANSVIGLFFFIPVFFVSIGCLDYLLEILRVGSSWILIRLGNFMDILYAAPLCIACSCVCICCCIAEKFKSRRRN</sequence>
<evidence type="ECO:0000256" key="2">
    <source>
        <dbReference type="ARBA" id="ARBA00022692"/>
    </source>
</evidence>
<keyword evidence="4 7" id="KW-1133">Transmembrane helix</keyword>
<dbReference type="SMART" id="SM00248">
    <property type="entry name" value="ANK"/>
    <property type="match status" value="3"/>
</dbReference>
<dbReference type="Gene3D" id="1.25.40.20">
    <property type="entry name" value="Ankyrin repeat-containing domain"/>
    <property type="match status" value="1"/>
</dbReference>
<dbReference type="InterPro" id="IPR026961">
    <property type="entry name" value="PGG_dom"/>
</dbReference>
<name>A0A8J4RNX8_9ROSI</name>
<dbReference type="Pfam" id="PF13962">
    <property type="entry name" value="PGG"/>
    <property type="match status" value="1"/>
</dbReference>
<dbReference type="SUPFAM" id="SSF48403">
    <property type="entry name" value="Ankyrin repeat"/>
    <property type="match status" value="1"/>
</dbReference>
<evidence type="ECO:0000256" key="3">
    <source>
        <dbReference type="ARBA" id="ARBA00022737"/>
    </source>
</evidence>
<dbReference type="InterPro" id="IPR002110">
    <property type="entry name" value="Ankyrin_rpt"/>
</dbReference>
<dbReference type="InterPro" id="IPR036770">
    <property type="entry name" value="Ankyrin_rpt-contain_sf"/>
</dbReference>
<dbReference type="EMBL" id="JRKL02000272">
    <property type="protein sequence ID" value="KAF3973155.1"/>
    <property type="molecule type" value="Genomic_DNA"/>
</dbReference>
<evidence type="ECO:0000256" key="5">
    <source>
        <dbReference type="ARBA" id="ARBA00023043"/>
    </source>
</evidence>
<evidence type="ECO:0000256" key="1">
    <source>
        <dbReference type="ARBA" id="ARBA00004141"/>
    </source>
</evidence>
<feature type="transmembrane region" description="Helical" evidence="7">
    <location>
        <begin position="413"/>
        <end position="433"/>
    </location>
</feature>
<dbReference type="PANTHER" id="PTHR24186">
    <property type="entry name" value="PROTEIN PHOSPHATASE 1 REGULATORY SUBUNIT"/>
    <property type="match status" value="1"/>
</dbReference>
<feature type="transmembrane region" description="Helical" evidence="7">
    <location>
        <begin position="295"/>
        <end position="317"/>
    </location>
</feature>
<evidence type="ECO:0000259" key="8">
    <source>
        <dbReference type="Pfam" id="PF13962"/>
    </source>
</evidence>
<dbReference type="GO" id="GO:0005886">
    <property type="term" value="C:plasma membrane"/>
    <property type="evidence" value="ECO:0007669"/>
    <property type="project" value="TreeGrafter"/>
</dbReference>
<keyword evidence="3" id="KW-0677">Repeat</keyword>
<feature type="transmembrane region" description="Helical" evidence="7">
    <location>
        <begin position="372"/>
        <end position="393"/>
    </location>
</feature>
<evidence type="ECO:0000313" key="10">
    <source>
        <dbReference type="Proteomes" id="UP000737018"/>
    </source>
</evidence>
<feature type="domain" description="PGG" evidence="8">
    <location>
        <begin position="245"/>
        <end position="359"/>
    </location>
</feature>
<comment type="subcellular location">
    <subcellularLocation>
        <location evidence="1">Membrane</location>
        <topology evidence="1">Multi-pass membrane protein</topology>
    </subcellularLocation>
</comment>
<evidence type="ECO:0000313" key="9">
    <source>
        <dbReference type="EMBL" id="KAF3973155.1"/>
    </source>
</evidence>
<reference evidence="9" key="1">
    <citation type="submission" date="2020-03" db="EMBL/GenBank/DDBJ databases">
        <title>Castanea mollissima Vanexum genome sequencing.</title>
        <authorList>
            <person name="Staton M."/>
        </authorList>
    </citation>
    <scope>NUCLEOTIDE SEQUENCE</scope>
    <source>
        <tissue evidence="9">Leaf</tissue>
    </source>
</reference>
<keyword evidence="10" id="KW-1185">Reference proteome</keyword>
<dbReference type="Pfam" id="PF00023">
    <property type="entry name" value="Ank"/>
    <property type="match status" value="1"/>
</dbReference>
<comment type="caution">
    <text evidence="9">The sequence shown here is derived from an EMBL/GenBank/DDBJ whole genome shotgun (WGS) entry which is preliminary data.</text>
</comment>